<gene>
    <name evidence="1" type="ORF">GUJ93_ZPchr0014g46565</name>
</gene>
<proteinExistence type="predicted"/>
<keyword evidence="2" id="KW-1185">Reference proteome</keyword>
<evidence type="ECO:0000313" key="1">
    <source>
        <dbReference type="EMBL" id="KAG8082563.1"/>
    </source>
</evidence>
<dbReference type="EMBL" id="JAAALK010000086">
    <property type="protein sequence ID" value="KAG8082563.1"/>
    <property type="molecule type" value="Genomic_DNA"/>
</dbReference>
<reference evidence="1" key="1">
    <citation type="journal article" date="2021" name="bioRxiv">
        <title>Whole Genome Assembly and Annotation of Northern Wild Rice, Zizania palustris L., Supports a Whole Genome Duplication in the Zizania Genus.</title>
        <authorList>
            <person name="Haas M."/>
            <person name="Kono T."/>
            <person name="Macchietto M."/>
            <person name="Millas R."/>
            <person name="McGilp L."/>
            <person name="Shao M."/>
            <person name="Duquette J."/>
            <person name="Hirsch C.N."/>
            <person name="Kimball J."/>
        </authorList>
    </citation>
    <scope>NUCLEOTIDE SEQUENCE</scope>
    <source>
        <tissue evidence="1">Fresh leaf tissue</tissue>
    </source>
</reference>
<protein>
    <submittedName>
        <fullName evidence="1">Uncharacterized protein</fullName>
    </submittedName>
</protein>
<accession>A0A8J5W5T2</accession>
<organism evidence="1 2">
    <name type="scientific">Zizania palustris</name>
    <name type="common">Northern wild rice</name>
    <dbReference type="NCBI Taxonomy" id="103762"/>
    <lineage>
        <taxon>Eukaryota</taxon>
        <taxon>Viridiplantae</taxon>
        <taxon>Streptophyta</taxon>
        <taxon>Embryophyta</taxon>
        <taxon>Tracheophyta</taxon>
        <taxon>Spermatophyta</taxon>
        <taxon>Magnoliopsida</taxon>
        <taxon>Liliopsida</taxon>
        <taxon>Poales</taxon>
        <taxon>Poaceae</taxon>
        <taxon>BOP clade</taxon>
        <taxon>Oryzoideae</taxon>
        <taxon>Oryzeae</taxon>
        <taxon>Zizaniinae</taxon>
        <taxon>Zizania</taxon>
    </lineage>
</organism>
<sequence length="80" mass="9263">MAWHQRPEVVYIRSDFIAYNCRVITGLLGKFMVMSIEKLVGKAEPKIQLFEAIYYLRFVEKAMAATGRMPAREHDRDVVG</sequence>
<reference evidence="1" key="2">
    <citation type="submission" date="2021-02" db="EMBL/GenBank/DDBJ databases">
        <authorList>
            <person name="Kimball J.A."/>
            <person name="Haas M.W."/>
            <person name="Macchietto M."/>
            <person name="Kono T."/>
            <person name="Duquette J."/>
            <person name="Shao M."/>
        </authorList>
    </citation>
    <scope>NUCLEOTIDE SEQUENCE</scope>
    <source>
        <tissue evidence="1">Fresh leaf tissue</tissue>
    </source>
</reference>
<name>A0A8J5W5T2_ZIZPA</name>
<dbReference type="Proteomes" id="UP000729402">
    <property type="component" value="Unassembled WGS sequence"/>
</dbReference>
<comment type="caution">
    <text evidence="1">The sequence shown here is derived from an EMBL/GenBank/DDBJ whole genome shotgun (WGS) entry which is preliminary data.</text>
</comment>
<dbReference type="AlphaFoldDB" id="A0A8J5W5T2"/>
<evidence type="ECO:0000313" key="2">
    <source>
        <dbReference type="Proteomes" id="UP000729402"/>
    </source>
</evidence>